<keyword evidence="2" id="KW-0547">Nucleotide-binding</keyword>
<evidence type="ECO:0000313" key="6">
    <source>
        <dbReference type="Proteomes" id="UP000516446"/>
    </source>
</evidence>
<dbReference type="Gene3D" id="3.40.50.300">
    <property type="entry name" value="P-loop containing nucleotide triphosphate hydrolases"/>
    <property type="match status" value="1"/>
</dbReference>
<dbReference type="Pfam" id="PF00004">
    <property type="entry name" value="AAA"/>
    <property type="match status" value="1"/>
</dbReference>
<dbReference type="PANTHER" id="PTHR43392">
    <property type="entry name" value="AAA-TYPE ATPASE FAMILY PROTEIN / ANKYRIN REPEAT FAMILY PROTEIN"/>
    <property type="match status" value="1"/>
</dbReference>
<evidence type="ECO:0000256" key="3">
    <source>
        <dbReference type="ARBA" id="ARBA00022840"/>
    </source>
</evidence>
<dbReference type="PANTHER" id="PTHR43392:SF2">
    <property type="entry name" value="AAA-TYPE ATPASE FAMILY PROTEIN _ ANKYRIN REPEAT FAMILY PROTEIN"/>
    <property type="match status" value="1"/>
</dbReference>
<dbReference type="InterPro" id="IPR041627">
    <property type="entry name" value="AAA_lid_6"/>
</dbReference>
<dbReference type="Pfam" id="PF17866">
    <property type="entry name" value="AAA_lid_6"/>
    <property type="match status" value="1"/>
</dbReference>
<evidence type="ECO:0000256" key="1">
    <source>
        <dbReference type="ARBA" id="ARBA00010378"/>
    </source>
</evidence>
<dbReference type="EMBL" id="CP043431">
    <property type="protein sequence ID" value="QNT65021.1"/>
    <property type="molecule type" value="Genomic_DNA"/>
</dbReference>
<feature type="domain" description="AAA+ ATPase" evidence="4">
    <location>
        <begin position="126"/>
        <end position="265"/>
    </location>
</feature>
<dbReference type="Proteomes" id="UP000516446">
    <property type="component" value="Chromosome"/>
</dbReference>
<dbReference type="GO" id="GO:0016887">
    <property type="term" value="F:ATP hydrolysis activity"/>
    <property type="evidence" value="ECO:0007669"/>
    <property type="project" value="InterPro"/>
</dbReference>
<dbReference type="SUPFAM" id="SSF52540">
    <property type="entry name" value="P-loop containing nucleoside triphosphate hydrolases"/>
    <property type="match status" value="1"/>
</dbReference>
<name>A0A7H1MNI5_9LACO</name>
<evidence type="ECO:0000256" key="2">
    <source>
        <dbReference type="ARBA" id="ARBA00022741"/>
    </source>
</evidence>
<sequence>MSKELDSVLKNDIRFEDIVLNIIEDPNSDSYLKLISQLGVFKKNEINIGHRTTDIIELLYLYLGSVQVENSYSRLKGEGNVSLNELQLSLNKLIGLKAVKNQVNSLIAFNKVQKLRELEGLKKSNKTLHMAFLGNPGTAKTTVARIVGKMYKSLGLLSKGHFIEASRTDLVAEYQGQTSVKVRKLVNRAKGGVLFIDEAYSIVENEKSDGFGKESITELMKLLEDYRDDLVVIVAGYTDLMKNFFNTNPGLKSRFNTFIYFEDYSLDELLEIFKFNCVEFEYNPSEQALIKAEKWFQHKIDKKDTNFSNGRMVRNFFDDVIMAQSMRISNIGSKVTKEQLTKIIESDIPNIPIK</sequence>
<evidence type="ECO:0000313" key="5">
    <source>
        <dbReference type="EMBL" id="QNT65021.1"/>
    </source>
</evidence>
<dbReference type="InterPro" id="IPR000641">
    <property type="entry name" value="CbxX/CfxQ"/>
</dbReference>
<organism evidence="5 6">
    <name type="scientific">Weissella koreensis</name>
    <dbReference type="NCBI Taxonomy" id="165096"/>
    <lineage>
        <taxon>Bacteria</taxon>
        <taxon>Bacillati</taxon>
        <taxon>Bacillota</taxon>
        <taxon>Bacilli</taxon>
        <taxon>Lactobacillales</taxon>
        <taxon>Lactobacillaceae</taxon>
        <taxon>Weissella</taxon>
    </lineage>
</organism>
<reference evidence="5 6" key="1">
    <citation type="submission" date="2019-08" db="EMBL/GenBank/DDBJ databases">
        <authorList>
            <person name="Chang H.C."/>
            <person name="Mun S.Y."/>
        </authorList>
    </citation>
    <scope>NUCLEOTIDE SEQUENCE [LARGE SCALE GENOMIC DNA]</scope>
    <source>
        <strain evidence="5 6">SK</strain>
    </source>
</reference>
<dbReference type="SMART" id="SM00382">
    <property type="entry name" value="AAA"/>
    <property type="match status" value="1"/>
</dbReference>
<dbReference type="InterPro" id="IPR003593">
    <property type="entry name" value="AAA+_ATPase"/>
</dbReference>
<keyword evidence="6" id="KW-1185">Reference proteome</keyword>
<dbReference type="GO" id="GO:0005524">
    <property type="term" value="F:ATP binding"/>
    <property type="evidence" value="ECO:0007669"/>
    <property type="project" value="UniProtKB-KW"/>
</dbReference>
<evidence type="ECO:0000259" key="4">
    <source>
        <dbReference type="SMART" id="SM00382"/>
    </source>
</evidence>
<keyword evidence="3" id="KW-0067">ATP-binding</keyword>
<dbReference type="PRINTS" id="PR00819">
    <property type="entry name" value="CBXCFQXSUPER"/>
</dbReference>
<dbReference type="InterPro" id="IPR050773">
    <property type="entry name" value="CbxX/CfxQ_RuBisCO_ESX"/>
</dbReference>
<proteinExistence type="inferred from homology"/>
<dbReference type="Gene3D" id="1.10.8.60">
    <property type="match status" value="1"/>
</dbReference>
<dbReference type="FunFam" id="3.40.50.300:FF:000216">
    <property type="entry name" value="Type VII secretion ATPase EccA"/>
    <property type="match status" value="1"/>
</dbReference>
<dbReference type="AlphaFoldDB" id="A0A7H1MNI5"/>
<gene>
    <name evidence="5" type="ORF">FY536_02065</name>
</gene>
<protein>
    <submittedName>
        <fullName evidence="5">AAA family ATPase</fullName>
    </submittedName>
</protein>
<comment type="similarity">
    <text evidence="1">Belongs to the CbxX/CfxQ family.</text>
</comment>
<accession>A0A7H1MNI5</accession>
<dbReference type="InterPro" id="IPR003959">
    <property type="entry name" value="ATPase_AAA_core"/>
</dbReference>
<dbReference type="InterPro" id="IPR027417">
    <property type="entry name" value="P-loop_NTPase"/>
</dbReference>
<dbReference type="CDD" id="cd00009">
    <property type="entry name" value="AAA"/>
    <property type="match status" value="1"/>
</dbReference>